<gene>
    <name evidence="2" type="ORF">TWF106_000951</name>
</gene>
<comment type="caution">
    <text evidence="2">The sequence shown here is derived from an EMBL/GenBank/DDBJ whole genome shotgun (WGS) entry which is preliminary data.</text>
</comment>
<name>A0A7C8QCR1_ORBOL</name>
<evidence type="ECO:0000313" key="2">
    <source>
        <dbReference type="EMBL" id="KAF3205964.1"/>
    </source>
</evidence>
<organism evidence="2 3">
    <name type="scientific">Orbilia oligospora</name>
    <name type="common">Nematode-trapping fungus</name>
    <name type="synonym">Arthrobotrys oligospora</name>
    <dbReference type="NCBI Taxonomy" id="2813651"/>
    <lineage>
        <taxon>Eukaryota</taxon>
        <taxon>Fungi</taxon>
        <taxon>Dikarya</taxon>
        <taxon>Ascomycota</taxon>
        <taxon>Pezizomycotina</taxon>
        <taxon>Orbiliomycetes</taxon>
        <taxon>Orbiliales</taxon>
        <taxon>Orbiliaceae</taxon>
        <taxon>Orbilia</taxon>
    </lineage>
</organism>
<protein>
    <submittedName>
        <fullName evidence="2">Uncharacterized protein</fullName>
    </submittedName>
</protein>
<reference evidence="2 3" key="1">
    <citation type="submission" date="2019-06" db="EMBL/GenBank/DDBJ databases">
        <authorList>
            <person name="Palmer J.M."/>
        </authorList>
    </citation>
    <scope>NUCLEOTIDE SEQUENCE [LARGE SCALE GENOMIC DNA]</scope>
    <source>
        <strain evidence="2 3">TWF106</strain>
    </source>
</reference>
<feature type="compositionally biased region" description="Polar residues" evidence="1">
    <location>
        <begin position="1"/>
        <end position="18"/>
    </location>
</feature>
<dbReference type="Proteomes" id="UP000472727">
    <property type="component" value="Unassembled WGS sequence"/>
</dbReference>
<evidence type="ECO:0000313" key="3">
    <source>
        <dbReference type="Proteomes" id="UP000472727"/>
    </source>
</evidence>
<sequence length="130" mass="14170">MLSGSNSFSVFGSLTAMPSTDFDTRRPPSSDRGIDEPSSPSAAASPTVVSAQGNRAGRTAEASSEQGYRGSETGSAEMAEDQEKHAPQSPYVEHNRPDTSTYSWKIDFTKPDETLSDRSKRLEMVMRKFD</sequence>
<evidence type="ECO:0000256" key="1">
    <source>
        <dbReference type="SAM" id="MobiDB-lite"/>
    </source>
</evidence>
<proteinExistence type="predicted"/>
<dbReference type="AlphaFoldDB" id="A0A7C8QCR1"/>
<feature type="compositionally biased region" description="Low complexity" evidence="1">
    <location>
        <begin position="37"/>
        <end position="46"/>
    </location>
</feature>
<feature type="region of interest" description="Disordered" evidence="1">
    <location>
        <begin position="1"/>
        <end position="101"/>
    </location>
</feature>
<feature type="compositionally biased region" description="Basic and acidic residues" evidence="1">
    <location>
        <begin position="22"/>
        <end position="35"/>
    </location>
</feature>
<dbReference type="EMBL" id="WIWS01000112">
    <property type="protein sequence ID" value="KAF3205964.1"/>
    <property type="molecule type" value="Genomic_DNA"/>
</dbReference>
<accession>A0A7C8QCR1</accession>